<dbReference type="RefSeq" id="WP_310519288.1">
    <property type="nucleotide sequence ID" value="NZ_BAABBS010000001.1"/>
</dbReference>
<name>A0ABU1FFL6_9MICO</name>
<dbReference type="Pfam" id="PF01555">
    <property type="entry name" value="N6_N4_Mtase"/>
    <property type="match status" value="1"/>
</dbReference>
<sequence>MSRLSDLIHAAKRLDPQLGADLEAEIMPLQERLPFGLNFERHRPEAVELPGHQIRRGSKVRILPPRGSTTPGDGRIWSVDSVTEGMASLTERGVAEPERVWHAIDDLVTVAEFRDRIYPGLRSTGRVDRGGDKPFHTVINGENFHVLETLLFTHAGKVDAIYIDPPYNTGARDWKYNNDYVAADDLYRHSKWLAFMERRLKLAGKLLNPEDSVLIVTIDEHEVHRLRMLLEQTFPEAYLQMVTIVINPKGVAQGRFARVEEYALYCFFGAAGVSATYDDFMSDSATQRNTRFWKGLLRAGTNAQPSDGAGMAYPIYVDTASSRIVGTGRTLRARVAAGEVHGDLDAWLPQMVEPDTAPDGAAVVWPIRRDGSLGVWQAVPETLMALVDSGFTKCVLRPEGWALSYVPNGVRSKIESGEIEVTGRDEITGSVNLRMVRDLTRAKTVWKRPRHDAGWHGSVLLRKLLDARLFDFPKSLYAVRDALEPVLASKPDATVLDFFAGSATTAHAVALLNRADGGHRKTILVTNNEVSDAESRRLRAAGWRPGDPEWEARGIFGMVTEPRVRAAFTGLKPNGEPIDLEYEDGEPASDGFKENVEFFTLSYESPFRIAADRAFASIAPMLWLRAGGEGRRIESLDGGWDIAETYAILRDLDQAAAFVRSVQDAPGVRIVFVITDDERRYQLVVSELPERVERVRLYEDYLLNFAIVTDD</sequence>
<dbReference type="InterPro" id="IPR002052">
    <property type="entry name" value="DNA_methylase_N6_adenine_CS"/>
</dbReference>
<dbReference type="GO" id="GO:0032259">
    <property type="term" value="P:methylation"/>
    <property type="evidence" value="ECO:0007669"/>
    <property type="project" value="UniProtKB-KW"/>
</dbReference>
<organism evidence="5 6">
    <name type="scientific">Agromyces indicus</name>
    <dbReference type="NCBI Taxonomy" id="758919"/>
    <lineage>
        <taxon>Bacteria</taxon>
        <taxon>Bacillati</taxon>
        <taxon>Actinomycetota</taxon>
        <taxon>Actinomycetes</taxon>
        <taxon>Micrococcales</taxon>
        <taxon>Microbacteriaceae</taxon>
        <taxon>Agromyces</taxon>
    </lineage>
</organism>
<feature type="domain" description="DNA methylase N-4/N-6" evidence="4">
    <location>
        <begin position="158"/>
        <end position="265"/>
    </location>
</feature>
<reference evidence="6" key="1">
    <citation type="submission" date="2023-07" db="EMBL/GenBank/DDBJ databases">
        <title>Description of three actinobacteria isolated from air of manufacturing shop in a pharmaceutical factory.</title>
        <authorList>
            <person name="Zhang D.-F."/>
        </authorList>
    </citation>
    <scope>NUCLEOTIDE SEQUENCE [LARGE SCALE GENOMIC DNA]</scope>
    <source>
        <strain evidence="6">CCTCC AB 2011122</strain>
    </source>
</reference>
<keyword evidence="2 5" id="KW-0489">Methyltransferase</keyword>
<keyword evidence="6" id="KW-1185">Reference proteome</keyword>
<accession>A0ABU1FFL6</accession>
<evidence type="ECO:0000259" key="4">
    <source>
        <dbReference type="Pfam" id="PF01555"/>
    </source>
</evidence>
<dbReference type="SUPFAM" id="SSF53335">
    <property type="entry name" value="S-adenosyl-L-methionine-dependent methyltransferases"/>
    <property type="match status" value="1"/>
</dbReference>
<evidence type="ECO:0000256" key="2">
    <source>
        <dbReference type="ARBA" id="ARBA00022603"/>
    </source>
</evidence>
<dbReference type="InterPro" id="IPR002941">
    <property type="entry name" value="DNA_methylase_N4/N6"/>
</dbReference>
<dbReference type="Proteomes" id="UP001260072">
    <property type="component" value="Unassembled WGS sequence"/>
</dbReference>
<evidence type="ECO:0000256" key="3">
    <source>
        <dbReference type="ARBA" id="ARBA00022679"/>
    </source>
</evidence>
<gene>
    <name evidence="5" type="ORF">RH861_00585</name>
</gene>
<comment type="similarity">
    <text evidence="1">Belongs to the N(4)/N(6)-methyltransferase family.</text>
</comment>
<dbReference type="InterPro" id="IPR029063">
    <property type="entry name" value="SAM-dependent_MTases_sf"/>
</dbReference>
<evidence type="ECO:0000313" key="6">
    <source>
        <dbReference type="Proteomes" id="UP001260072"/>
    </source>
</evidence>
<evidence type="ECO:0000313" key="5">
    <source>
        <dbReference type="EMBL" id="MDR5690554.1"/>
    </source>
</evidence>
<keyword evidence="3" id="KW-0808">Transferase</keyword>
<dbReference type="Gene3D" id="3.40.50.150">
    <property type="entry name" value="Vaccinia Virus protein VP39"/>
    <property type="match status" value="2"/>
</dbReference>
<dbReference type="PROSITE" id="PS00092">
    <property type="entry name" value="N6_MTASE"/>
    <property type="match status" value="1"/>
</dbReference>
<comment type="caution">
    <text evidence="5">The sequence shown here is derived from an EMBL/GenBank/DDBJ whole genome shotgun (WGS) entry which is preliminary data.</text>
</comment>
<dbReference type="EMBL" id="JAVKGS010000001">
    <property type="protein sequence ID" value="MDR5690554.1"/>
    <property type="molecule type" value="Genomic_DNA"/>
</dbReference>
<evidence type="ECO:0000256" key="1">
    <source>
        <dbReference type="ARBA" id="ARBA00006594"/>
    </source>
</evidence>
<dbReference type="GO" id="GO:0008168">
    <property type="term" value="F:methyltransferase activity"/>
    <property type="evidence" value="ECO:0007669"/>
    <property type="project" value="UniProtKB-KW"/>
</dbReference>
<proteinExistence type="inferred from homology"/>
<protein>
    <submittedName>
        <fullName evidence="5">DNA methyltransferase</fullName>
    </submittedName>
</protein>